<feature type="region of interest" description="Disordered" evidence="1">
    <location>
        <begin position="1"/>
        <end position="24"/>
    </location>
</feature>
<reference evidence="2 3" key="1">
    <citation type="submission" date="2019-11" db="EMBL/GenBank/DDBJ databases">
        <title>Novel Deefgea species.</title>
        <authorList>
            <person name="Han J.-H."/>
        </authorList>
    </citation>
    <scope>NUCLEOTIDE SEQUENCE [LARGE SCALE GENOMIC DNA]</scope>
    <source>
        <strain evidence="2 3">LMG 24817</strain>
    </source>
</reference>
<protein>
    <submittedName>
        <fullName evidence="2">Uncharacterized protein</fullName>
    </submittedName>
</protein>
<sequence>MKQLGLIASSKTENSQGTPSEGMIEASRARMRAQRHAAGLEYERKKVRDSLAKRIEERNAAGKSLKGLTEW</sequence>
<gene>
    <name evidence="2" type="ORF">GM173_03290</name>
</gene>
<evidence type="ECO:0000313" key="3">
    <source>
        <dbReference type="Proteomes" id="UP001195660"/>
    </source>
</evidence>
<proteinExistence type="predicted"/>
<feature type="compositionally biased region" description="Polar residues" evidence="1">
    <location>
        <begin position="9"/>
        <end position="19"/>
    </location>
</feature>
<organism evidence="2 3">
    <name type="scientific">Deefgea chitinilytica</name>
    <dbReference type="NCBI Taxonomy" id="570276"/>
    <lineage>
        <taxon>Bacteria</taxon>
        <taxon>Pseudomonadati</taxon>
        <taxon>Pseudomonadota</taxon>
        <taxon>Betaproteobacteria</taxon>
        <taxon>Neisseriales</taxon>
        <taxon>Chitinibacteraceae</taxon>
        <taxon>Deefgea</taxon>
    </lineage>
</organism>
<name>A0ABS2C8W9_9NEIS</name>
<evidence type="ECO:0000256" key="1">
    <source>
        <dbReference type="SAM" id="MobiDB-lite"/>
    </source>
</evidence>
<keyword evidence="3" id="KW-1185">Reference proteome</keyword>
<comment type="caution">
    <text evidence="2">The sequence shown here is derived from an EMBL/GenBank/DDBJ whole genome shotgun (WGS) entry which is preliminary data.</text>
</comment>
<dbReference type="Proteomes" id="UP001195660">
    <property type="component" value="Unassembled WGS sequence"/>
</dbReference>
<evidence type="ECO:0000313" key="2">
    <source>
        <dbReference type="EMBL" id="MBM5570600.1"/>
    </source>
</evidence>
<accession>A0ABS2C8W9</accession>
<dbReference type="RefSeq" id="WP_203569891.1">
    <property type="nucleotide sequence ID" value="NZ_WOFE01000001.1"/>
</dbReference>
<dbReference type="EMBL" id="WOFE01000001">
    <property type="protein sequence ID" value="MBM5570600.1"/>
    <property type="molecule type" value="Genomic_DNA"/>
</dbReference>